<sequence length="322" mass="34290">MKRLLIGIGSILVLTFVAPITMAQRGGAGSGRSAGNAVQVQTRARMGNQGRNQNSVGLQTQSNTRSGNQGLSQAQRGNSSRQSNGNLSVNTSDTDLLRMREEEKLARDVYIQLAKTSQLPIFQNISRAESQHMQALERLSPGSRSSGQNDAPGSFVFPEYQKLYDSLIASGARSPLDALKVGAKIEEMDIADLRRRLAETTDPQVQKVLERLMRGSENHLRAFASQIANQGASYNAEFLSQTDFDQIANSSGSGQGNGQQSTRGRNGSGGNGSGRGAQNRGSALQPGLQNQNFRSQGISGQGLSAQKQGGVIRGGRGSGRAR</sequence>
<dbReference type="CDD" id="cd01048">
    <property type="entry name" value="Ferritin_like_AB2"/>
    <property type="match status" value="1"/>
</dbReference>
<dbReference type="KEGG" id="ahel:Q31a_29650"/>
<dbReference type="SUPFAM" id="SSF47240">
    <property type="entry name" value="Ferritin-like"/>
    <property type="match status" value="1"/>
</dbReference>
<evidence type="ECO:0000259" key="2">
    <source>
        <dbReference type="Pfam" id="PF09968"/>
    </source>
</evidence>
<evidence type="ECO:0000313" key="3">
    <source>
        <dbReference type="EMBL" id="QDV24645.1"/>
    </source>
</evidence>
<feature type="domain" description="DUF2202" evidence="2">
    <location>
        <begin position="96"/>
        <end position="250"/>
    </location>
</feature>
<feature type="compositionally biased region" description="Polar residues" evidence="1">
    <location>
        <begin position="287"/>
        <end position="307"/>
    </location>
</feature>
<dbReference type="Gene3D" id="1.20.1260.10">
    <property type="match status" value="1"/>
</dbReference>
<keyword evidence="4" id="KW-1185">Reference proteome</keyword>
<feature type="compositionally biased region" description="Polar residues" evidence="1">
    <location>
        <begin position="49"/>
        <end position="94"/>
    </location>
</feature>
<evidence type="ECO:0000313" key="4">
    <source>
        <dbReference type="Proteomes" id="UP000318017"/>
    </source>
</evidence>
<dbReference type="OrthoDB" id="9801086at2"/>
<dbReference type="AlphaFoldDB" id="A0A518G7T3"/>
<dbReference type="InterPro" id="IPR009078">
    <property type="entry name" value="Ferritin-like_SF"/>
</dbReference>
<dbReference type="RefSeq" id="WP_145078549.1">
    <property type="nucleotide sequence ID" value="NZ_CP036298.1"/>
</dbReference>
<dbReference type="InterPro" id="IPR019243">
    <property type="entry name" value="DUF2202"/>
</dbReference>
<feature type="region of interest" description="Disordered" evidence="1">
    <location>
        <begin position="45"/>
        <end position="95"/>
    </location>
</feature>
<feature type="region of interest" description="Disordered" evidence="1">
    <location>
        <begin position="246"/>
        <end position="322"/>
    </location>
</feature>
<reference evidence="3 4" key="1">
    <citation type="submission" date="2019-02" db="EMBL/GenBank/DDBJ databases">
        <title>Deep-cultivation of Planctomycetes and their phenomic and genomic characterization uncovers novel biology.</title>
        <authorList>
            <person name="Wiegand S."/>
            <person name="Jogler M."/>
            <person name="Boedeker C."/>
            <person name="Pinto D."/>
            <person name="Vollmers J."/>
            <person name="Rivas-Marin E."/>
            <person name="Kohn T."/>
            <person name="Peeters S.H."/>
            <person name="Heuer A."/>
            <person name="Rast P."/>
            <person name="Oberbeckmann S."/>
            <person name="Bunk B."/>
            <person name="Jeske O."/>
            <person name="Meyerdierks A."/>
            <person name="Storesund J.E."/>
            <person name="Kallscheuer N."/>
            <person name="Luecker S."/>
            <person name="Lage O.M."/>
            <person name="Pohl T."/>
            <person name="Merkel B.J."/>
            <person name="Hornburger P."/>
            <person name="Mueller R.-W."/>
            <person name="Bruemmer F."/>
            <person name="Labrenz M."/>
            <person name="Spormann A.M."/>
            <person name="Op den Camp H."/>
            <person name="Overmann J."/>
            <person name="Amann R."/>
            <person name="Jetten M.S.M."/>
            <person name="Mascher T."/>
            <person name="Medema M.H."/>
            <person name="Devos D.P."/>
            <person name="Kaster A.-K."/>
            <person name="Ovreas L."/>
            <person name="Rohde M."/>
            <person name="Galperin M.Y."/>
            <person name="Jogler C."/>
        </authorList>
    </citation>
    <scope>NUCLEOTIDE SEQUENCE [LARGE SCALE GENOMIC DNA]</scope>
    <source>
        <strain evidence="3 4">Q31a</strain>
    </source>
</reference>
<feature type="compositionally biased region" description="Gly residues" evidence="1">
    <location>
        <begin position="266"/>
        <end position="275"/>
    </location>
</feature>
<feature type="compositionally biased region" description="Gly residues" evidence="1">
    <location>
        <begin position="311"/>
        <end position="322"/>
    </location>
</feature>
<dbReference type="InterPro" id="IPR012347">
    <property type="entry name" value="Ferritin-like"/>
</dbReference>
<evidence type="ECO:0000256" key="1">
    <source>
        <dbReference type="SAM" id="MobiDB-lite"/>
    </source>
</evidence>
<dbReference type="Pfam" id="PF09968">
    <property type="entry name" value="DUF2202"/>
    <property type="match status" value="1"/>
</dbReference>
<dbReference type="EMBL" id="CP036298">
    <property type="protein sequence ID" value="QDV24645.1"/>
    <property type="molecule type" value="Genomic_DNA"/>
</dbReference>
<protein>
    <recommendedName>
        <fullName evidence="2">DUF2202 domain-containing protein</fullName>
    </recommendedName>
</protein>
<name>A0A518G7T3_9BACT</name>
<dbReference type="Proteomes" id="UP000318017">
    <property type="component" value="Chromosome"/>
</dbReference>
<gene>
    <name evidence="3" type="ORF">Q31a_29650</name>
</gene>
<accession>A0A518G7T3</accession>
<organism evidence="3 4">
    <name type="scientific">Aureliella helgolandensis</name>
    <dbReference type="NCBI Taxonomy" id="2527968"/>
    <lineage>
        <taxon>Bacteria</taxon>
        <taxon>Pseudomonadati</taxon>
        <taxon>Planctomycetota</taxon>
        <taxon>Planctomycetia</taxon>
        <taxon>Pirellulales</taxon>
        <taxon>Pirellulaceae</taxon>
        <taxon>Aureliella</taxon>
    </lineage>
</organism>
<proteinExistence type="predicted"/>